<dbReference type="KEGG" id="vfa:MM35RIKEN_15250"/>
<evidence type="ECO:0000313" key="10">
    <source>
        <dbReference type="Proteomes" id="UP000681343"/>
    </source>
</evidence>
<feature type="transmembrane region" description="Helical" evidence="8">
    <location>
        <begin position="71"/>
        <end position="93"/>
    </location>
</feature>
<keyword evidence="4 8" id="KW-1278">Translocase</keyword>
<dbReference type="GO" id="GO:0005886">
    <property type="term" value="C:plasma membrane"/>
    <property type="evidence" value="ECO:0007669"/>
    <property type="project" value="UniProtKB-SubCell"/>
</dbReference>
<feature type="transmembrane region" description="Helical" evidence="8">
    <location>
        <begin position="100"/>
        <end position="123"/>
    </location>
</feature>
<geneLocation type="plasmid" evidence="9 10">
    <name>pMM35_01</name>
</geneLocation>
<dbReference type="InterPro" id="IPR011293">
    <property type="entry name" value="Ion_transpt_RnfA/RsxA"/>
</dbReference>
<dbReference type="PANTHER" id="PTHR30335:SF0">
    <property type="entry name" value="ION-TRANSLOCATING OXIDOREDUCTASE COMPLEX SUBUNIT A"/>
    <property type="match status" value="1"/>
</dbReference>
<evidence type="ECO:0000256" key="1">
    <source>
        <dbReference type="ARBA" id="ARBA00004127"/>
    </source>
</evidence>
<dbReference type="RefSeq" id="WP_212820824.1">
    <property type="nucleotide sequence ID" value="NZ_AP023416.1"/>
</dbReference>
<organism evidence="9 10">
    <name type="scientific">Vescimonas fastidiosa</name>
    <dbReference type="NCBI Taxonomy" id="2714353"/>
    <lineage>
        <taxon>Bacteria</taxon>
        <taxon>Bacillati</taxon>
        <taxon>Bacillota</taxon>
        <taxon>Clostridia</taxon>
        <taxon>Eubacteriales</taxon>
        <taxon>Oscillospiraceae</taxon>
        <taxon>Vescimonas</taxon>
    </lineage>
</organism>
<keyword evidence="2 8" id="KW-0813">Transport</keyword>
<dbReference type="PIRSF" id="PIRSF006102">
    <property type="entry name" value="NQR_DE"/>
    <property type="match status" value="1"/>
</dbReference>
<keyword evidence="6 8" id="KW-1133">Transmembrane helix</keyword>
<feature type="transmembrane region" description="Helical" evidence="8">
    <location>
        <begin position="40"/>
        <end position="59"/>
    </location>
</feature>
<feature type="transmembrane region" description="Helical" evidence="8">
    <location>
        <begin position="6"/>
        <end position="28"/>
    </location>
</feature>
<keyword evidence="8" id="KW-1003">Cell membrane</keyword>
<comment type="subcellular location">
    <subcellularLocation>
        <location evidence="8">Cell membrane</location>
        <topology evidence="8">Multi-pass membrane protein</topology>
    </subcellularLocation>
    <subcellularLocation>
        <location evidence="1">Endomembrane system</location>
        <topology evidence="1">Multi-pass membrane protein</topology>
    </subcellularLocation>
</comment>
<dbReference type="HAMAP" id="MF_00459">
    <property type="entry name" value="RsxA_RnfA"/>
    <property type="match status" value="1"/>
</dbReference>
<comment type="subunit">
    <text evidence="8">The complex is composed of six subunits: RnfA, RnfB, RnfC, RnfD, RnfE and RnfG.</text>
</comment>
<dbReference type="AlphaFoldDB" id="A0A810Q3I5"/>
<dbReference type="Pfam" id="PF02508">
    <property type="entry name" value="Rnf-Nqr"/>
    <property type="match status" value="1"/>
</dbReference>
<protein>
    <recommendedName>
        <fullName evidence="8">Ion-translocating oxidoreductase complex subunit A</fullName>
        <ecNumber evidence="8">7.-.-.-</ecNumber>
    </recommendedName>
    <alternativeName>
        <fullName evidence="8">Rnf electron transport complex subunit A</fullName>
    </alternativeName>
</protein>
<dbReference type="InterPro" id="IPR003667">
    <property type="entry name" value="NqrDE/RnfAE"/>
</dbReference>
<dbReference type="Proteomes" id="UP000681343">
    <property type="component" value="Plasmid pMM35_01"/>
</dbReference>
<keyword evidence="9" id="KW-0614">Plasmid</keyword>
<name>A0A810Q3I5_9FIRM</name>
<feature type="transmembrane region" description="Helical" evidence="8">
    <location>
        <begin position="135"/>
        <end position="156"/>
    </location>
</feature>
<accession>A0A810Q3I5</accession>
<sequence length="195" mass="20812">MSFTTLLAISLGAILTNNFIFAQFLGICPFLGVSKKIDTAVGMGAAVTFVMGLASALCYPVNSLLNKLDLGYMQTVAFILVIAGLVQFVEMFLKKNIPTLYTALGVYLPLITTNCAVLGVALLNVQNDYNFIESVIYGITGGLGFLLAIFLFAAVREQLEVSSENPKAFDGFPIALVTAGLIALAFMGFSGLKVW</sequence>
<reference evidence="9" key="1">
    <citation type="submission" date="2020-09" db="EMBL/GenBank/DDBJ databases">
        <title>New species isolated from human feces.</title>
        <authorList>
            <person name="Kitahara M."/>
            <person name="Shigeno Y."/>
            <person name="Shime M."/>
            <person name="Matsumoto Y."/>
            <person name="Nakamura S."/>
            <person name="Motooka D."/>
            <person name="Fukuoka S."/>
            <person name="Nishikawa H."/>
            <person name="Benno Y."/>
        </authorList>
    </citation>
    <scope>NUCLEOTIDE SEQUENCE</scope>
    <source>
        <strain evidence="9">MM35</strain>
        <plasmid evidence="9">pMM35_01</plasmid>
    </source>
</reference>
<evidence type="ECO:0000256" key="3">
    <source>
        <dbReference type="ARBA" id="ARBA00022692"/>
    </source>
</evidence>
<dbReference type="EC" id="7.-.-.-" evidence="8"/>
<keyword evidence="3 8" id="KW-0812">Transmembrane</keyword>
<proteinExistence type="inferred from homology"/>
<evidence type="ECO:0000256" key="4">
    <source>
        <dbReference type="ARBA" id="ARBA00022967"/>
    </source>
</evidence>
<keyword evidence="7 8" id="KW-0472">Membrane</keyword>
<dbReference type="PANTHER" id="PTHR30335">
    <property type="entry name" value="INTEGRAL MEMBRANE PROTEIN OF SOXR-REDUCING COMPLEX"/>
    <property type="match status" value="1"/>
</dbReference>
<evidence type="ECO:0000256" key="6">
    <source>
        <dbReference type="ARBA" id="ARBA00022989"/>
    </source>
</evidence>
<evidence type="ECO:0000256" key="5">
    <source>
        <dbReference type="ARBA" id="ARBA00022982"/>
    </source>
</evidence>
<keyword evidence="5 8" id="KW-0249">Electron transport</keyword>
<comment type="function">
    <text evidence="8">Part of a membrane-bound complex that couples electron transfer with translocation of ions across the membrane.</text>
</comment>
<evidence type="ECO:0000313" key="9">
    <source>
        <dbReference type="EMBL" id="BCK79333.1"/>
    </source>
</evidence>
<evidence type="ECO:0000256" key="7">
    <source>
        <dbReference type="ARBA" id="ARBA00023136"/>
    </source>
</evidence>
<gene>
    <name evidence="8 9" type="primary">rnfA</name>
    <name evidence="9" type="ORF">MM35RIKEN_15250</name>
</gene>
<evidence type="ECO:0000256" key="2">
    <source>
        <dbReference type="ARBA" id="ARBA00022448"/>
    </source>
</evidence>
<dbReference type="EMBL" id="AP023416">
    <property type="protein sequence ID" value="BCK79333.1"/>
    <property type="molecule type" value="Genomic_DNA"/>
</dbReference>
<feature type="transmembrane region" description="Helical" evidence="8">
    <location>
        <begin position="168"/>
        <end position="189"/>
    </location>
</feature>
<dbReference type="InterPro" id="IPR050133">
    <property type="entry name" value="NqrDE/RnfAE_oxidrdctase"/>
</dbReference>
<dbReference type="GO" id="GO:0022900">
    <property type="term" value="P:electron transport chain"/>
    <property type="evidence" value="ECO:0007669"/>
    <property type="project" value="UniProtKB-UniRule"/>
</dbReference>
<comment type="similarity">
    <text evidence="8">Belongs to the NqrDE/RnfAE family.</text>
</comment>
<keyword evidence="10" id="KW-1185">Reference proteome</keyword>
<dbReference type="GO" id="GO:0012505">
    <property type="term" value="C:endomembrane system"/>
    <property type="evidence" value="ECO:0007669"/>
    <property type="project" value="UniProtKB-SubCell"/>
</dbReference>
<evidence type="ECO:0000256" key="8">
    <source>
        <dbReference type="HAMAP-Rule" id="MF_00459"/>
    </source>
</evidence>
<dbReference type="NCBIfam" id="TIGR01943">
    <property type="entry name" value="rnfA"/>
    <property type="match status" value="1"/>
</dbReference>